<dbReference type="RefSeq" id="WP_036787372.1">
    <property type="nucleotide sequence ID" value="NZ_AVBG01000021.1"/>
</dbReference>
<dbReference type="HAMAP" id="MF_01502">
    <property type="entry name" value="UPF0295"/>
    <property type="match status" value="1"/>
</dbReference>
<evidence type="ECO:0000256" key="5">
    <source>
        <dbReference type="HAMAP-Rule" id="MF_01502"/>
    </source>
</evidence>
<evidence type="ECO:0000256" key="3">
    <source>
        <dbReference type="ARBA" id="ARBA00022989"/>
    </source>
</evidence>
<dbReference type="EMBL" id="AVBG01000021">
    <property type="protein sequence ID" value="KGP89807.1"/>
    <property type="molecule type" value="Genomic_DNA"/>
</dbReference>
<gene>
    <name evidence="6" type="ORF">N780_16745</name>
</gene>
<evidence type="ECO:0000256" key="2">
    <source>
        <dbReference type="ARBA" id="ARBA00022692"/>
    </source>
</evidence>
<dbReference type="AlphaFoldDB" id="A0A0A2UNG4"/>
<dbReference type="eggNOG" id="ENOG50313Y4">
    <property type="taxonomic scope" value="Bacteria"/>
</dbReference>
<feature type="transmembrane region" description="Helical" evidence="5">
    <location>
        <begin position="12"/>
        <end position="31"/>
    </location>
</feature>
<protein>
    <recommendedName>
        <fullName evidence="5">UPF0295 protein N780_16745</fullName>
    </recommendedName>
</protein>
<keyword evidence="1 5" id="KW-1003">Cell membrane</keyword>
<proteinExistence type="inferred from homology"/>
<dbReference type="GO" id="GO:0005886">
    <property type="term" value="C:plasma membrane"/>
    <property type="evidence" value="ECO:0007669"/>
    <property type="project" value="UniProtKB-SubCell"/>
</dbReference>
<dbReference type="Pfam" id="PF11023">
    <property type="entry name" value="DUF2614"/>
    <property type="match status" value="1"/>
</dbReference>
<comment type="subcellular location">
    <subcellularLocation>
        <location evidence="5">Cell membrane</location>
        <topology evidence="5">Multi-pass membrane protein</topology>
    </subcellularLocation>
</comment>
<feature type="transmembrane region" description="Helical" evidence="5">
    <location>
        <begin position="37"/>
        <end position="61"/>
    </location>
</feature>
<reference evidence="6 7" key="1">
    <citation type="submission" date="2013-08" db="EMBL/GenBank/DDBJ databases">
        <title>Genome of Pontibacillus chungwhensis.</title>
        <authorList>
            <person name="Wang Q."/>
            <person name="Wang G."/>
        </authorList>
    </citation>
    <scope>NUCLEOTIDE SEQUENCE [LARGE SCALE GENOMIC DNA]</scope>
    <source>
        <strain evidence="6 7">BH030062</strain>
    </source>
</reference>
<dbReference type="OrthoDB" id="1653848at2"/>
<keyword evidence="3 5" id="KW-1133">Transmembrane helix</keyword>
<evidence type="ECO:0000313" key="7">
    <source>
        <dbReference type="Proteomes" id="UP000030153"/>
    </source>
</evidence>
<sequence>MGVKYSNKINKIRTFALSLVFIGFGIMYVGLLFKDKMWLMSIFMILGLLSVTLSTVVYFWIGMLSTKTIKVVCPNCGKPTKLLGRVDACMHCNEPLTLDKDLEGKEFDERYNSKRYQKNTENQK</sequence>
<dbReference type="STRING" id="1385513.N780_16745"/>
<keyword evidence="2 5" id="KW-0812">Transmembrane</keyword>
<dbReference type="Proteomes" id="UP000030153">
    <property type="component" value="Unassembled WGS sequence"/>
</dbReference>
<dbReference type="NCBIfam" id="NF002796">
    <property type="entry name" value="PRK02935.1"/>
    <property type="match status" value="1"/>
</dbReference>
<organism evidence="6 7">
    <name type="scientific">Pontibacillus chungwhensis BH030062</name>
    <dbReference type="NCBI Taxonomy" id="1385513"/>
    <lineage>
        <taxon>Bacteria</taxon>
        <taxon>Bacillati</taxon>
        <taxon>Bacillota</taxon>
        <taxon>Bacilli</taxon>
        <taxon>Bacillales</taxon>
        <taxon>Bacillaceae</taxon>
        <taxon>Pontibacillus</taxon>
    </lineage>
</organism>
<accession>A0A0A2UNG4</accession>
<evidence type="ECO:0000256" key="4">
    <source>
        <dbReference type="ARBA" id="ARBA00023136"/>
    </source>
</evidence>
<comment type="caution">
    <text evidence="6">The sequence shown here is derived from an EMBL/GenBank/DDBJ whole genome shotgun (WGS) entry which is preliminary data.</text>
</comment>
<keyword evidence="4 5" id="KW-0472">Membrane</keyword>
<name>A0A0A2UNG4_9BACI</name>
<evidence type="ECO:0000256" key="1">
    <source>
        <dbReference type="ARBA" id="ARBA00022475"/>
    </source>
</evidence>
<keyword evidence="7" id="KW-1185">Reference proteome</keyword>
<evidence type="ECO:0000313" key="6">
    <source>
        <dbReference type="EMBL" id="KGP89807.1"/>
    </source>
</evidence>
<comment type="similarity">
    <text evidence="5">Belongs to the UPF0295 family.</text>
</comment>
<dbReference type="InterPro" id="IPR020912">
    <property type="entry name" value="UPF0295"/>
</dbReference>